<comment type="caution">
    <text evidence="8">The sequence shown here is derived from an EMBL/GenBank/DDBJ whole genome shotgun (WGS) entry which is preliminary data.</text>
</comment>
<keyword evidence="6" id="KW-0560">Oxidoreductase</keyword>
<dbReference type="EMBL" id="AUZY01006702">
    <property type="protein sequence ID" value="EQD53534.1"/>
    <property type="molecule type" value="Genomic_DNA"/>
</dbReference>
<dbReference type="GO" id="GO:0044205">
    <property type="term" value="P:'de novo' UMP biosynthetic process"/>
    <property type="evidence" value="ECO:0007669"/>
    <property type="project" value="UniProtKB-UniPathway"/>
</dbReference>
<evidence type="ECO:0000256" key="5">
    <source>
        <dbReference type="ARBA" id="ARBA00022975"/>
    </source>
</evidence>
<evidence type="ECO:0000256" key="4">
    <source>
        <dbReference type="ARBA" id="ARBA00022643"/>
    </source>
</evidence>
<dbReference type="InterPro" id="IPR050074">
    <property type="entry name" value="DHO_dehydrogenase"/>
</dbReference>
<reference evidence="8" key="2">
    <citation type="journal article" date="2014" name="ISME J.">
        <title>Microbial stratification in low pH oxic and suboxic macroscopic growths along an acid mine drainage.</title>
        <authorList>
            <person name="Mendez-Garcia C."/>
            <person name="Mesa V."/>
            <person name="Sprenger R.R."/>
            <person name="Richter M."/>
            <person name="Diez M.S."/>
            <person name="Solano J."/>
            <person name="Bargiela R."/>
            <person name="Golyshina O.V."/>
            <person name="Manteca A."/>
            <person name="Ramos J.L."/>
            <person name="Gallego J.R."/>
            <person name="Llorente I."/>
            <person name="Martins Dos Santos V.A."/>
            <person name="Jensen O.N."/>
            <person name="Pelaez A.I."/>
            <person name="Sanchez J."/>
            <person name="Ferrer M."/>
        </authorList>
    </citation>
    <scope>NUCLEOTIDE SEQUENCE</scope>
</reference>
<dbReference type="AlphaFoldDB" id="T1BJV3"/>
<proteinExistence type="predicted"/>
<organism evidence="8">
    <name type="scientific">mine drainage metagenome</name>
    <dbReference type="NCBI Taxonomy" id="410659"/>
    <lineage>
        <taxon>unclassified sequences</taxon>
        <taxon>metagenomes</taxon>
        <taxon>ecological metagenomes</taxon>
    </lineage>
</organism>
<accession>T1BJV3</accession>
<dbReference type="PROSITE" id="PS00912">
    <property type="entry name" value="DHODEHASE_2"/>
    <property type="match status" value="1"/>
</dbReference>
<comment type="cofactor">
    <cofactor evidence="1">
        <name>FMN</name>
        <dbReference type="ChEBI" id="CHEBI:58210"/>
    </cofactor>
</comment>
<dbReference type="Gene3D" id="2.30.26.10">
    <property type="entry name" value="Dihydroorotate Dehydrogenase A, chain A, domain 2"/>
    <property type="match status" value="1"/>
</dbReference>
<keyword evidence="4" id="KW-0288">FMN</keyword>
<evidence type="ECO:0000256" key="2">
    <source>
        <dbReference type="ARBA" id="ARBA00004725"/>
    </source>
</evidence>
<evidence type="ECO:0000313" key="8">
    <source>
        <dbReference type="EMBL" id="EQD53534.1"/>
    </source>
</evidence>
<dbReference type="Pfam" id="PF01180">
    <property type="entry name" value="DHO_dh"/>
    <property type="match status" value="1"/>
</dbReference>
<reference evidence="8" key="1">
    <citation type="submission" date="2013-08" db="EMBL/GenBank/DDBJ databases">
        <authorList>
            <person name="Mendez C."/>
            <person name="Richter M."/>
            <person name="Ferrer M."/>
            <person name="Sanchez J."/>
        </authorList>
    </citation>
    <scope>NUCLEOTIDE SEQUENCE</scope>
</reference>
<dbReference type="InterPro" id="IPR013785">
    <property type="entry name" value="Aldolase_TIM"/>
</dbReference>
<dbReference type="InterPro" id="IPR001295">
    <property type="entry name" value="Dihydroorotate_DH_CS"/>
</dbReference>
<evidence type="ECO:0000256" key="1">
    <source>
        <dbReference type="ARBA" id="ARBA00001917"/>
    </source>
</evidence>
<dbReference type="InterPro" id="IPR005720">
    <property type="entry name" value="Dihydroorotate_DH_cat"/>
</dbReference>
<name>T1BJV3_9ZZZZ</name>
<comment type="pathway">
    <text evidence="2">Pyrimidine metabolism; UMP biosynthesis via de novo pathway.</text>
</comment>
<evidence type="ECO:0000256" key="6">
    <source>
        <dbReference type="ARBA" id="ARBA00023002"/>
    </source>
</evidence>
<protein>
    <submittedName>
        <fullName evidence="8">Dihydroorotate dehydrogenase, classes 1 and 2</fullName>
    </submittedName>
</protein>
<keyword evidence="5" id="KW-0665">Pyrimidine biosynthesis</keyword>
<evidence type="ECO:0000259" key="7">
    <source>
        <dbReference type="Pfam" id="PF01180"/>
    </source>
</evidence>
<dbReference type="GO" id="GO:0005737">
    <property type="term" value="C:cytoplasm"/>
    <property type="evidence" value="ECO:0007669"/>
    <property type="project" value="InterPro"/>
</dbReference>
<dbReference type="GO" id="GO:0004152">
    <property type="term" value="F:dihydroorotate dehydrogenase activity"/>
    <property type="evidence" value="ECO:0007669"/>
    <property type="project" value="UniProtKB-ARBA"/>
</dbReference>
<dbReference type="GO" id="GO:0006207">
    <property type="term" value="P:'de novo' pyrimidine nucleobase biosynthetic process"/>
    <property type="evidence" value="ECO:0007669"/>
    <property type="project" value="InterPro"/>
</dbReference>
<dbReference type="PANTHER" id="PTHR48109">
    <property type="entry name" value="DIHYDROOROTATE DEHYDROGENASE (QUINONE), MITOCHONDRIAL-RELATED"/>
    <property type="match status" value="1"/>
</dbReference>
<dbReference type="PANTHER" id="PTHR48109:SF1">
    <property type="entry name" value="DIHYDROOROTATE DEHYDROGENASE (FUMARATE)"/>
    <property type="match status" value="1"/>
</dbReference>
<sequence>MAKITPNAADPAGLASAAERGGAAAVSAINTLRALAIDPTLRRPVLAHGLGGLSGPAIKPVGLACVWQIYERVQIPIVGVGGVSTADDALEYLLAGARAVQVGTAVTFEGIGIFGRLAVDLGRRLDALGFPSVEAAVGAAHRRPE</sequence>
<dbReference type="InterPro" id="IPR023359">
    <property type="entry name" value="Dihydro_DH_chainA_dom2"/>
</dbReference>
<keyword evidence="3" id="KW-0285">Flavoprotein</keyword>
<evidence type="ECO:0000256" key="3">
    <source>
        <dbReference type="ARBA" id="ARBA00022630"/>
    </source>
</evidence>
<dbReference type="SUPFAM" id="SSF51395">
    <property type="entry name" value="FMN-linked oxidoreductases"/>
    <property type="match status" value="1"/>
</dbReference>
<dbReference type="Gene3D" id="3.20.20.70">
    <property type="entry name" value="Aldolase class I"/>
    <property type="match status" value="1"/>
</dbReference>
<dbReference type="UniPathway" id="UPA00070"/>
<feature type="domain" description="Dihydroorotate dehydrogenase catalytic" evidence="7">
    <location>
        <begin position="2"/>
        <end position="124"/>
    </location>
</feature>
<gene>
    <name evidence="8" type="ORF">B1B_10187</name>
</gene>